<accession>A0A1R3GBD0</accession>
<feature type="compositionally biased region" description="Low complexity" evidence="1">
    <location>
        <begin position="1"/>
        <end position="20"/>
    </location>
</feature>
<protein>
    <submittedName>
        <fullName evidence="2">Uncharacterized protein</fullName>
    </submittedName>
</protein>
<evidence type="ECO:0000313" key="2">
    <source>
        <dbReference type="EMBL" id="OMO55371.1"/>
    </source>
</evidence>
<comment type="caution">
    <text evidence="2">The sequence shown here is derived from an EMBL/GenBank/DDBJ whole genome shotgun (WGS) entry which is preliminary data.</text>
</comment>
<dbReference type="AlphaFoldDB" id="A0A1R3GBD0"/>
<name>A0A1R3GBD0_9ROSI</name>
<gene>
    <name evidence="2" type="ORF">COLO4_36012</name>
</gene>
<dbReference type="Proteomes" id="UP000187203">
    <property type="component" value="Unassembled WGS sequence"/>
</dbReference>
<proteinExistence type="predicted"/>
<organism evidence="2 3">
    <name type="scientific">Corchorus olitorius</name>
    <dbReference type="NCBI Taxonomy" id="93759"/>
    <lineage>
        <taxon>Eukaryota</taxon>
        <taxon>Viridiplantae</taxon>
        <taxon>Streptophyta</taxon>
        <taxon>Embryophyta</taxon>
        <taxon>Tracheophyta</taxon>
        <taxon>Spermatophyta</taxon>
        <taxon>Magnoliopsida</taxon>
        <taxon>eudicotyledons</taxon>
        <taxon>Gunneridae</taxon>
        <taxon>Pentapetalae</taxon>
        <taxon>rosids</taxon>
        <taxon>malvids</taxon>
        <taxon>Malvales</taxon>
        <taxon>Malvaceae</taxon>
        <taxon>Grewioideae</taxon>
        <taxon>Apeibeae</taxon>
        <taxon>Corchorus</taxon>
    </lineage>
</organism>
<feature type="region of interest" description="Disordered" evidence="1">
    <location>
        <begin position="1"/>
        <end position="34"/>
    </location>
</feature>
<evidence type="ECO:0000256" key="1">
    <source>
        <dbReference type="SAM" id="MobiDB-lite"/>
    </source>
</evidence>
<feature type="compositionally biased region" description="Acidic residues" evidence="1">
    <location>
        <begin position="21"/>
        <end position="34"/>
    </location>
</feature>
<dbReference type="EMBL" id="AWUE01022975">
    <property type="protein sequence ID" value="OMO55371.1"/>
    <property type="molecule type" value="Genomic_DNA"/>
</dbReference>
<keyword evidence="3" id="KW-1185">Reference proteome</keyword>
<evidence type="ECO:0000313" key="3">
    <source>
        <dbReference type="Proteomes" id="UP000187203"/>
    </source>
</evidence>
<reference evidence="3" key="1">
    <citation type="submission" date="2013-09" db="EMBL/GenBank/DDBJ databases">
        <title>Corchorus olitorius genome sequencing.</title>
        <authorList>
            <person name="Alam M."/>
            <person name="Haque M.S."/>
            <person name="Islam M.S."/>
            <person name="Emdad E.M."/>
            <person name="Islam M.M."/>
            <person name="Ahmed B."/>
            <person name="Halim A."/>
            <person name="Hossen Q.M.M."/>
            <person name="Hossain M.Z."/>
            <person name="Ahmed R."/>
            <person name="Khan M.M."/>
            <person name="Islam R."/>
            <person name="Rashid M.M."/>
            <person name="Khan S.A."/>
            <person name="Rahman M.S."/>
            <person name="Alam M."/>
            <person name="Yahiya A.S."/>
            <person name="Khan M.S."/>
            <person name="Azam M.S."/>
            <person name="Haque T."/>
            <person name="Lashkar M.Z.H."/>
            <person name="Akhand A.I."/>
            <person name="Morshed G."/>
            <person name="Roy S."/>
            <person name="Uddin K.S."/>
            <person name="Rabeya T."/>
            <person name="Hossain A.S."/>
            <person name="Chowdhury A."/>
            <person name="Snigdha A.R."/>
            <person name="Mortoza M.S."/>
            <person name="Matin S.A."/>
            <person name="Hoque S.M.E."/>
            <person name="Islam M.K."/>
            <person name="Roy D.K."/>
            <person name="Haider R."/>
            <person name="Moosa M.M."/>
            <person name="Elias S.M."/>
            <person name="Hasan A.M."/>
            <person name="Jahan S."/>
            <person name="Shafiuddin M."/>
            <person name="Mahmood N."/>
            <person name="Shommy N.S."/>
        </authorList>
    </citation>
    <scope>NUCLEOTIDE SEQUENCE [LARGE SCALE GENOMIC DNA]</scope>
    <source>
        <strain evidence="3">cv. O-4</strain>
    </source>
</reference>
<sequence length="34" mass="3682">MSEVSMGEEIVESSGVSSSVEEAESVCDEWEEKS</sequence>